<dbReference type="InterPro" id="IPR000182">
    <property type="entry name" value="GNAT_dom"/>
</dbReference>
<organism evidence="4 5">
    <name type="scientific">Halomonas koreensis</name>
    <dbReference type="NCBI Taxonomy" id="245385"/>
    <lineage>
        <taxon>Bacteria</taxon>
        <taxon>Pseudomonadati</taxon>
        <taxon>Pseudomonadota</taxon>
        <taxon>Gammaproteobacteria</taxon>
        <taxon>Oceanospirillales</taxon>
        <taxon>Halomonadaceae</taxon>
        <taxon>Halomonas</taxon>
    </lineage>
</organism>
<dbReference type="PANTHER" id="PTHR43877">
    <property type="entry name" value="AMINOALKYLPHOSPHONATE N-ACETYLTRANSFERASE-RELATED-RELATED"/>
    <property type="match status" value="1"/>
</dbReference>
<dbReference type="Proteomes" id="UP001264519">
    <property type="component" value="Unassembled WGS sequence"/>
</dbReference>
<comment type="caution">
    <text evidence="4">The sequence shown here is derived from an EMBL/GenBank/DDBJ whole genome shotgun (WGS) entry which is preliminary data.</text>
</comment>
<keyword evidence="5" id="KW-1185">Reference proteome</keyword>
<dbReference type="EMBL" id="JARWAK010000016">
    <property type="protein sequence ID" value="MDR5868224.1"/>
    <property type="molecule type" value="Genomic_DNA"/>
</dbReference>
<dbReference type="SUPFAM" id="SSF55729">
    <property type="entry name" value="Acyl-CoA N-acyltransferases (Nat)"/>
    <property type="match status" value="1"/>
</dbReference>
<protein>
    <submittedName>
        <fullName evidence="4">GNAT family N-acetyltransferase</fullName>
    </submittedName>
</protein>
<evidence type="ECO:0000259" key="3">
    <source>
        <dbReference type="PROSITE" id="PS51186"/>
    </source>
</evidence>
<dbReference type="InterPro" id="IPR016181">
    <property type="entry name" value="Acyl_CoA_acyltransferase"/>
</dbReference>
<evidence type="ECO:0000313" key="4">
    <source>
        <dbReference type="EMBL" id="MDR5868224.1"/>
    </source>
</evidence>
<dbReference type="Gene3D" id="3.40.630.30">
    <property type="match status" value="1"/>
</dbReference>
<evidence type="ECO:0000256" key="1">
    <source>
        <dbReference type="ARBA" id="ARBA00022679"/>
    </source>
</evidence>
<accession>A0ABU1G5M1</accession>
<sequence length="143" mass="15201">MTARIRMASAADAEALAGLMAELGYAHTAEGIRDLQAEIVARGGAVIVAEGEGRLLGCVSALLDVRLAEGRCGEVASLVVAEAYRGQGLGAELVAAAEAWLGPLVDRVRVRAHVGRREAHAFYCRRGYREVKDQRLFARSTPA</sequence>
<dbReference type="InterPro" id="IPR050832">
    <property type="entry name" value="Bact_Acetyltransf"/>
</dbReference>
<keyword evidence="2" id="KW-0012">Acyltransferase</keyword>
<name>A0ABU1G5M1_9GAMM</name>
<dbReference type="RefSeq" id="WP_309653800.1">
    <property type="nucleotide sequence ID" value="NZ_JARWAK010000016.1"/>
</dbReference>
<proteinExistence type="predicted"/>
<dbReference type="PROSITE" id="PS51186">
    <property type="entry name" value="GNAT"/>
    <property type="match status" value="1"/>
</dbReference>
<feature type="domain" description="N-acetyltransferase" evidence="3">
    <location>
        <begin position="3"/>
        <end position="143"/>
    </location>
</feature>
<evidence type="ECO:0000256" key="2">
    <source>
        <dbReference type="ARBA" id="ARBA00023315"/>
    </source>
</evidence>
<evidence type="ECO:0000313" key="5">
    <source>
        <dbReference type="Proteomes" id="UP001264519"/>
    </source>
</evidence>
<dbReference type="Pfam" id="PF00583">
    <property type="entry name" value="Acetyltransf_1"/>
    <property type="match status" value="1"/>
</dbReference>
<gene>
    <name evidence="4" type="ORF">QC818_15670</name>
</gene>
<keyword evidence="1" id="KW-0808">Transferase</keyword>
<reference evidence="4 5" key="1">
    <citation type="submission" date="2023-04" db="EMBL/GenBank/DDBJ databases">
        <title>A long-awaited taxogenomic arrangement of the family Halomonadaceae.</title>
        <authorList>
            <person name="De La Haba R."/>
            <person name="Chuvochina M."/>
            <person name="Wittouck S."/>
            <person name="Arahal D.R."/>
            <person name="Sanchez-Porro C."/>
            <person name="Hugenholtz P."/>
            <person name="Ventosa A."/>
        </authorList>
    </citation>
    <scope>NUCLEOTIDE SEQUENCE [LARGE SCALE GENOMIC DNA]</scope>
    <source>
        <strain evidence="4 5">DSM 23530</strain>
    </source>
</reference>
<dbReference type="CDD" id="cd04301">
    <property type="entry name" value="NAT_SF"/>
    <property type="match status" value="1"/>
</dbReference>